<dbReference type="EMBL" id="CP002299">
    <property type="protein sequence ID" value="ADP83350.1"/>
    <property type="molecule type" value="Genomic_DNA"/>
</dbReference>
<name>E3J9I6_PSEI1</name>
<keyword evidence="6" id="KW-0408">Iron</keyword>
<dbReference type="eggNOG" id="COG2175">
    <property type="taxonomic scope" value="Bacteria"/>
</dbReference>
<comment type="similarity">
    <text evidence="2">Belongs to the TfdA dioxygenase family.</text>
</comment>
<evidence type="ECO:0000256" key="4">
    <source>
        <dbReference type="ARBA" id="ARBA00022964"/>
    </source>
</evidence>
<feature type="domain" description="TauD/TfdA-like" evidence="7">
    <location>
        <begin position="7"/>
        <end position="269"/>
    </location>
</feature>
<dbReference type="AlphaFoldDB" id="E3J9I6"/>
<evidence type="ECO:0000256" key="6">
    <source>
        <dbReference type="ARBA" id="ARBA00023004"/>
    </source>
</evidence>
<dbReference type="HOGENOM" id="CLU_036005_2_0_11"/>
<accession>E3J9I6</accession>
<dbReference type="InterPro" id="IPR042098">
    <property type="entry name" value="TauD-like_sf"/>
</dbReference>
<dbReference type="InterPro" id="IPR051178">
    <property type="entry name" value="TfdA_dioxygenase"/>
</dbReference>
<dbReference type="KEGG" id="fri:FraEuI1c_5362"/>
<evidence type="ECO:0000259" key="7">
    <source>
        <dbReference type="Pfam" id="PF02668"/>
    </source>
</evidence>
<comment type="cofactor">
    <cofactor evidence="1">
        <name>Fe(2+)</name>
        <dbReference type="ChEBI" id="CHEBI:29033"/>
    </cofactor>
</comment>
<dbReference type="GO" id="GO:0051213">
    <property type="term" value="F:dioxygenase activity"/>
    <property type="evidence" value="ECO:0007669"/>
    <property type="project" value="UniProtKB-KW"/>
</dbReference>
<keyword evidence="3" id="KW-0479">Metal-binding</keyword>
<dbReference type="Proteomes" id="UP000002484">
    <property type="component" value="Chromosome"/>
</dbReference>
<dbReference type="STRING" id="298654.FraEuI1c_5362"/>
<evidence type="ECO:0000256" key="3">
    <source>
        <dbReference type="ARBA" id="ARBA00022723"/>
    </source>
</evidence>
<gene>
    <name evidence="8" type="ordered locus">FraEuI1c_5362</name>
</gene>
<evidence type="ECO:0000256" key="1">
    <source>
        <dbReference type="ARBA" id="ARBA00001954"/>
    </source>
</evidence>
<keyword evidence="4 8" id="KW-0223">Dioxygenase</keyword>
<proteinExistence type="inferred from homology"/>
<keyword evidence="9" id="KW-1185">Reference proteome</keyword>
<dbReference type="GO" id="GO:0046872">
    <property type="term" value="F:metal ion binding"/>
    <property type="evidence" value="ECO:0007669"/>
    <property type="project" value="UniProtKB-KW"/>
</dbReference>
<dbReference type="PANTHER" id="PTHR43779:SF3">
    <property type="entry name" value="(3R)-3-[(CARBOXYMETHYL)AMINO]FATTY ACID OXYGENASE_DECARBOXYLASE"/>
    <property type="match status" value="1"/>
</dbReference>
<dbReference type="OrthoDB" id="581608at2"/>
<keyword evidence="5" id="KW-0560">Oxidoreductase</keyword>
<dbReference type="InParanoid" id="E3J9I6"/>
<dbReference type="Gene3D" id="3.60.130.10">
    <property type="entry name" value="Clavaminate synthase-like"/>
    <property type="match status" value="1"/>
</dbReference>
<reference evidence="8 9" key="1">
    <citation type="submission" date="2010-10" db="EMBL/GenBank/DDBJ databases">
        <title>Complete sequence of Frankia sp. EuI1c.</title>
        <authorList>
            <consortium name="US DOE Joint Genome Institute"/>
            <person name="Lucas S."/>
            <person name="Copeland A."/>
            <person name="Lapidus A."/>
            <person name="Cheng J.-F."/>
            <person name="Bruce D."/>
            <person name="Goodwin L."/>
            <person name="Pitluck S."/>
            <person name="Chertkov O."/>
            <person name="Detter J.C."/>
            <person name="Han C."/>
            <person name="Tapia R."/>
            <person name="Land M."/>
            <person name="Hauser L."/>
            <person name="Jeffries C."/>
            <person name="Kyrpides N."/>
            <person name="Ivanova N."/>
            <person name="Mikhailova N."/>
            <person name="Beauchemin N."/>
            <person name="Sen A."/>
            <person name="Sur S.A."/>
            <person name="Gtari M."/>
            <person name="Wall L."/>
            <person name="Tisa L."/>
            <person name="Woyke T."/>
        </authorList>
    </citation>
    <scope>NUCLEOTIDE SEQUENCE [LARGE SCALE GENOMIC DNA]</scope>
    <source>
        <strain evidence="9">DSM 45817 / CECT 9037 / EuI1c</strain>
    </source>
</reference>
<organism evidence="8 9">
    <name type="scientific">Pseudofrankia inefficax (strain DSM 45817 / CECT 9037 / DDB 130130 / EuI1c)</name>
    <name type="common">Frankia inefficax</name>
    <dbReference type="NCBI Taxonomy" id="298654"/>
    <lineage>
        <taxon>Bacteria</taxon>
        <taxon>Bacillati</taxon>
        <taxon>Actinomycetota</taxon>
        <taxon>Actinomycetes</taxon>
        <taxon>Frankiales</taxon>
        <taxon>Frankiaceae</taxon>
        <taxon>Pseudofrankia</taxon>
    </lineage>
</organism>
<evidence type="ECO:0000256" key="5">
    <source>
        <dbReference type="ARBA" id="ARBA00023002"/>
    </source>
</evidence>
<evidence type="ECO:0000313" key="8">
    <source>
        <dbReference type="EMBL" id="ADP83350.1"/>
    </source>
</evidence>
<dbReference type="InterPro" id="IPR003819">
    <property type="entry name" value="TauD/TfdA-like"/>
</dbReference>
<dbReference type="RefSeq" id="WP_013426468.1">
    <property type="nucleotide sequence ID" value="NC_014666.1"/>
</dbReference>
<dbReference type="Pfam" id="PF02668">
    <property type="entry name" value="TauD"/>
    <property type="match status" value="1"/>
</dbReference>
<evidence type="ECO:0000313" key="9">
    <source>
        <dbReference type="Proteomes" id="UP000002484"/>
    </source>
</evidence>
<protein>
    <submittedName>
        <fullName evidence="8">Taurine catabolism dioxygenase TauD/TfdA</fullName>
    </submittedName>
</protein>
<dbReference type="SUPFAM" id="SSF51197">
    <property type="entry name" value="Clavaminate synthase-like"/>
    <property type="match status" value="1"/>
</dbReference>
<sequence>MSITKTKITPTTGVEISGLSGSALVDRAVADDTLAALDAGGVVIFREANVDDAELVAFSRLLGEVVPPKYGKVKGHPEVQAITRDASKSNMAAYREATFWWHFDGSTDTLPDKYTLLTAREVSGDDDGDTEFANTYAAYDSLTDEEKAELAGLRVVHSFENSQRNVYPNPSPEEKAVWDRIPSREHPLVWHRRSGRRSLLLGATAGEVVGVAPGEARPLLDRLLERATAPEFVVRHKWQRGDLVIWDNTGMLHRAMPYGEGSSRLMHRTSIVGDEAIA</sequence>
<evidence type="ECO:0000256" key="2">
    <source>
        <dbReference type="ARBA" id="ARBA00005896"/>
    </source>
</evidence>
<dbReference type="PANTHER" id="PTHR43779">
    <property type="entry name" value="DIOXYGENASE RV0097-RELATED"/>
    <property type="match status" value="1"/>
</dbReference>